<feature type="region of interest" description="Disordered" evidence="1">
    <location>
        <begin position="138"/>
        <end position="242"/>
    </location>
</feature>
<gene>
    <name evidence="3" type="ORF">CDO52_24420</name>
</gene>
<organism evidence="3 4">
    <name type="scientific">Nocardiopsis gilva YIM 90087</name>
    <dbReference type="NCBI Taxonomy" id="1235441"/>
    <lineage>
        <taxon>Bacteria</taxon>
        <taxon>Bacillati</taxon>
        <taxon>Actinomycetota</taxon>
        <taxon>Actinomycetes</taxon>
        <taxon>Streptosporangiales</taxon>
        <taxon>Nocardiopsidaceae</taxon>
        <taxon>Nocardiopsis</taxon>
    </lineage>
</organism>
<dbReference type="RefSeq" id="WP_086003431.1">
    <property type="nucleotide sequence ID" value="NZ_ANBG01000197.1"/>
</dbReference>
<reference evidence="3 4" key="1">
    <citation type="submission" date="2017-08" db="EMBL/GenBank/DDBJ databases">
        <title>The complete genome sequence of Nocardiopsis gilva YIM 90087.</title>
        <authorList>
            <person name="Yin M."/>
            <person name="Tang S."/>
        </authorList>
    </citation>
    <scope>NUCLEOTIDE SEQUENCE [LARGE SCALE GENOMIC DNA]</scope>
    <source>
        <strain evidence="3 4">YIM 90087</strain>
    </source>
</reference>
<evidence type="ECO:0000313" key="4">
    <source>
        <dbReference type="Proteomes" id="UP000215005"/>
    </source>
</evidence>
<accession>A0A223SBQ2</accession>
<dbReference type="OrthoDB" id="3429255at2"/>
<proteinExistence type="predicted"/>
<dbReference type="Proteomes" id="UP000215005">
    <property type="component" value="Chromosome"/>
</dbReference>
<keyword evidence="2" id="KW-1133">Transmembrane helix</keyword>
<protein>
    <submittedName>
        <fullName evidence="3">Uncharacterized protein</fullName>
    </submittedName>
</protein>
<dbReference type="AlphaFoldDB" id="A0A223SBQ2"/>
<evidence type="ECO:0000313" key="3">
    <source>
        <dbReference type="EMBL" id="ASU85525.1"/>
    </source>
</evidence>
<sequence length="242" mass="24564">MLRHLIGLVIGLIVAPLLWLGVAWAATAIEPVLRGEGFGAPMVLPAVGVLMLVGVICGFLAGTRMSPLAALVSGGLILAFYLWPVVNPASANAVLSGWIDQGTFMHPVGAALPIALPLGTLLFISALAPSRWRRSAAPESVPVAPAAPADEPGSAPGPHGPGRHARDTEPGTGAAGLGHSGPGALESDVPIPPPSPHADAGGDAKTTLPFRRNSATGAAEPDEETPPESTSRTRLFGRGDRP</sequence>
<dbReference type="EMBL" id="CP022753">
    <property type="protein sequence ID" value="ASU85525.1"/>
    <property type="molecule type" value="Genomic_DNA"/>
</dbReference>
<evidence type="ECO:0000256" key="1">
    <source>
        <dbReference type="SAM" id="MobiDB-lite"/>
    </source>
</evidence>
<feature type="transmembrane region" description="Helical" evidence="2">
    <location>
        <begin position="41"/>
        <end position="61"/>
    </location>
</feature>
<feature type="compositionally biased region" description="Low complexity" evidence="1">
    <location>
        <begin position="138"/>
        <end position="152"/>
    </location>
</feature>
<keyword evidence="4" id="KW-1185">Reference proteome</keyword>
<feature type="transmembrane region" description="Helical" evidence="2">
    <location>
        <begin position="106"/>
        <end position="128"/>
    </location>
</feature>
<feature type="transmembrane region" description="Helical" evidence="2">
    <location>
        <begin position="68"/>
        <end position="86"/>
    </location>
</feature>
<name>A0A223SBQ2_9ACTN</name>
<evidence type="ECO:0000256" key="2">
    <source>
        <dbReference type="SAM" id="Phobius"/>
    </source>
</evidence>
<keyword evidence="2" id="KW-0812">Transmembrane</keyword>
<dbReference type="KEGG" id="ngv:CDO52_24420"/>
<keyword evidence="2" id="KW-0472">Membrane</keyword>